<dbReference type="Proteomes" id="UP001623330">
    <property type="component" value="Unassembled WGS sequence"/>
</dbReference>
<evidence type="ECO:0000313" key="5">
    <source>
        <dbReference type="EMBL" id="KAL3231790.1"/>
    </source>
</evidence>
<organism evidence="5 6">
    <name type="scientific">Nakaseomyces bracarensis</name>
    <dbReference type="NCBI Taxonomy" id="273131"/>
    <lineage>
        <taxon>Eukaryota</taxon>
        <taxon>Fungi</taxon>
        <taxon>Dikarya</taxon>
        <taxon>Ascomycota</taxon>
        <taxon>Saccharomycotina</taxon>
        <taxon>Saccharomycetes</taxon>
        <taxon>Saccharomycetales</taxon>
        <taxon>Saccharomycetaceae</taxon>
        <taxon>Nakaseomyces</taxon>
    </lineage>
</organism>
<accession>A0ABR4NTJ0</accession>
<gene>
    <name evidence="5" type="ORF">RNJ44_00325</name>
</gene>
<comment type="caution">
    <text evidence="5">The sequence shown here is derived from an EMBL/GenBank/DDBJ whole genome shotgun (WGS) entry which is preliminary data.</text>
</comment>
<name>A0ABR4NTJ0_9SACH</name>
<keyword evidence="6" id="KW-1185">Reference proteome</keyword>
<dbReference type="Gene3D" id="3.40.50.1820">
    <property type="entry name" value="alpha/beta hydrolase"/>
    <property type="match status" value="1"/>
</dbReference>
<dbReference type="SUPFAM" id="SSF53474">
    <property type="entry name" value="alpha/beta-Hydrolases"/>
    <property type="match status" value="1"/>
</dbReference>
<evidence type="ECO:0000256" key="3">
    <source>
        <dbReference type="ARBA" id="ARBA00022677"/>
    </source>
</evidence>
<dbReference type="InterPro" id="IPR029058">
    <property type="entry name" value="AB_hydrolase_fold"/>
</dbReference>
<keyword evidence="3" id="KW-0551">Lipid droplet</keyword>
<dbReference type="InterPro" id="IPR019363">
    <property type="entry name" value="LDAH"/>
</dbReference>
<dbReference type="EMBL" id="JBEVYD010000006">
    <property type="protein sequence ID" value="KAL3231790.1"/>
    <property type="molecule type" value="Genomic_DNA"/>
</dbReference>
<evidence type="ECO:0000256" key="2">
    <source>
        <dbReference type="ARBA" id="ARBA00008300"/>
    </source>
</evidence>
<keyword evidence="4" id="KW-0378">Hydrolase</keyword>
<comment type="similarity">
    <text evidence="2">Belongs to the AB hydrolase superfamily. LDAH family.</text>
</comment>
<dbReference type="Pfam" id="PF10230">
    <property type="entry name" value="LIDHydrolase"/>
    <property type="match status" value="1"/>
</dbReference>
<evidence type="ECO:0000256" key="1">
    <source>
        <dbReference type="ARBA" id="ARBA00004502"/>
    </source>
</evidence>
<dbReference type="PANTHER" id="PTHR13390:SF0">
    <property type="entry name" value="LIPID DROPLET-ASSOCIATED HYDROLASE"/>
    <property type="match status" value="1"/>
</dbReference>
<protein>
    <submittedName>
        <fullName evidence="5">Lipid droplet-associated triacylglycerol lipase</fullName>
    </submittedName>
</protein>
<dbReference type="PANTHER" id="PTHR13390">
    <property type="entry name" value="LIPASE"/>
    <property type="match status" value="1"/>
</dbReference>
<evidence type="ECO:0000313" key="6">
    <source>
        <dbReference type="Proteomes" id="UP001623330"/>
    </source>
</evidence>
<sequence length="308" mass="35272">MSIQGYHAASLPTCIIHILPTDDVEESPLFVWIPGNPGLLEYYQEFLRKIHQKNPSWELLAISHAGAVIESSQLKRLDHKAPIYDLNEQINHKIEIINKYSTPDRKLIIMGHSVGAYMVQKIVASSNLVGSVVKMGLLTPTVIDIHKSSHGVLFTKAFEWAANLYEYLPFLSDIAFNKLIPSYWTKLLVSFMMGCAWDDHHIILGTFLLLTQRETLRQVLGLASVEMRQIRNDWSFQKTLIDQCKQNGTDIWILFSGNDHWVSNNTMAELITFYKERCPENKLQVDVHNNIKHSFVVSNVDTIVNSYF</sequence>
<comment type="subcellular location">
    <subcellularLocation>
        <location evidence="1">Lipid droplet</location>
    </subcellularLocation>
</comment>
<proteinExistence type="inferred from homology"/>
<evidence type="ECO:0000256" key="4">
    <source>
        <dbReference type="ARBA" id="ARBA00022801"/>
    </source>
</evidence>
<reference evidence="5 6" key="1">
    <citation type="submission" date="2024-05" db="EMBL/GenBank/DDBJ databases">
        <title>Long read based assembly of the Candida bracarensis genome reveals expanded adhesin content.</title>
        <authorList>
            <person name="Marcet-Houben M."/>
            <person name="Ksiezopolska E."/>
            <person name="Gabaldon T."/>
        </authorList>
    </citation>
    <scope>NUCLEOTIDE SEQUENCE [LARGE SCALE GENOMIC DNA]</scope>
    <source>
        <strain evidence="5 6">CBM6</strain>
    </source>
</reference>